<dbReference type="GO" id="GO:0016787">
    <property type="term" value="F:hydrolase activity"/>
    <property type="evidence" value="ECO:0007669"/>
    <property type="project" value="UniProtKB-KW"/>
</dbReference>
<evidence type="ECO:0000256" key="2">
    <source>
        <dbReference type="ARBA" id="ARBA00022695"/>
    </source>
</evidence>
<dbReference type="Proteomes" id="UP001558652">
    <property type="component" value="Unassembled WGS sequence"/>
</dbReference>
<evidence type="ECO:0000256" key="6">
    <source>
        <dbReference type="ARBA" id="ARBA00022918"/>
    </source>
</evidence>
<keyword evidence="1" id="KW-0808">Transferase</keyword>
<evidence type="ECO:0000256" key="4">
    <source>
        <dbReference type="ARBA" id="ARBA00022759"/>
    </source>
</evidence>
<reference evidence="8 9" key="1">
    <citation type="submission" date="2024-07" db="EMBL/GenBank/DDBJ databases">
        <title>Chromosome-level genome assembly of the water stick insect Ranatra chinensis (Heteroptera: Nepidae).</title>
        <authorList>
            <person name="Liu X."/>
        </authorList>
    </citation>
    <scope>NUCLEOTIDE SEQUENCE [LARGE SCALE GENOMIC DNA]</scope>
    <source>
        <strain evidence="8">Cailab_2021Rc</strain>
        <tissue evidence="8">Muscle</tissue>
    </source>
</reference>
<accession>A0ABD0YB67</accession>
<dbReference type="AlphaFoldDB" id="A0ABD0YB67"/>
<name>A0ABD0YB67_9HEMI</name>
<dbReference type="GO" id="GO:0003964">
    <property type="term" value="F:RNA-directed DNA polymerase activity"/>
    <property type="evidence" value="ECO:0007669"/>
    <property type="project" value="UniProtKB-KW"/>
</dbReference>
<protein>
    <recommendedName>
        <fullName evidence="7">Reverse transcriptase RNase H-like domain-containing protein</fullName>
    </recommendedName>
</protein>
<keyword evidence="9" id="KW-1185">Reference proteome</keyword>
<dbReference type="GO" id="GO:0004519">
    <property type="term" value="F:endonuclease activity"/>
    <property type="evidence" value="ECO:0007669"/>
    <property type="project" value="UniProtKB-KW"/>
</dbReference>
<dbReference type="EMBL" id="JBFDAA010000023">
    <property type="protein sequence ID" value="KAL1110149.1"/>
    <property type="molecule type" value="Genomic_DNA"/>
</dbReference>
<dbReference type="InterPro" id="IPR041373">
    <property type="entry name" value="RT_RNaseH"/>
</dbReference>
<evidence type="ECO:0000256" key="5">
    <source>
        <dbReference type="ARBA" id="ARBA00022801"/>
    </source>
</evidence>
<proteinExistence type="predicted"/>
<keyword evidence="2" id="KW-0548">Nucleotidyltransferase</keyword>
<keyword evidence="5" id="KW-0378">Hydrolase</keyword>
<evidence type="ECO:0000256" key="3">
    <source>
        <dbReference type="ARBA" id="ARBA00022722"/>
    </source>
</evidence>
<gene>
    <name evidence="8" type="ORF">AAG570_008226</name>
</gene>
<dbReference type="Pfam" id="PF17917">
    <property type="entry name" value="RT_RNaseH"/>
    <property type="match status" value="1"/>
</dbReference>
<keyword evidence="6" id="KW-0695">RNA-directed DNA polymerase</keyword>
<organism evidence="8 9">
    <name type="scientific">Ranatra chinensis</name>
    <dbReference type="NCBI Taxonomy" id="642074"/>
    <lineage>
        <taxon>Eukaryota</taxon>
        <taxon>Metazoa</taxon>
        <taxon>Ecdysozoa</taxon>
        <taxon>Arthropoda</taxon>
        <taxon>Hexapoda</taxon>
        <taxon>Insecta</taxon>
        <taxon>Pterygota</taxon>
        <taxon>Neoptera</taxon>
        <taxon>Paraneoptera</taxon>
        <taxon>Hemiptera</taxon>
        <taxon>Heteroptera</taxon>
        <taxon>Panheteroptera</taxon>
        <taxon>Nepomorpha</taxon>
        <taxon>Nepidae</taxon>
        <taxon>Ranatrinae</taxon>
        <taxon>Ranatra</taxon>
    </lineage>
</organism>
<evidence type="ECO:0000313" key="8">
    <source>
        <dbReference type="EMBL" id="KAL1110149.1"/>
    </source>
</evidence>
<feature type="domain" description="Reverse transcriptase RNase H-like" evidence="7">
    <location>
        <begin position="106"/>
        <end position="172"/>
    </location>
</feature>
<keyword evidence="4" id="KW-0255">Endonuclease</keyword>
<sequence>MFEKQETTEIAIVDRKGVVLQHINANQTPEKINELEWEILEIPGKHLMDKIERHFTQVDVRFNNEPLANMRGISERLSSHLMGKGERLNVKQLEAKMRQPLICLLAVAFASRKLTLAESTYSAIKRELFDVVQMTEYFSPYLWGRQFLIKTVKPLVWVGGLKKTSARVACQKKRLAGCSLAHQGTVGILRRAGVDRGIVQRVLDLKDVQDRTKGFGPERLDSVNIRLSGPTRQGWVEEDKEDTKGLGLEGFIHNRFKLAGIKCEHLVERSHPSVTLPEVEALLYEEITRLTRRV</sequence>
<evidence type="ECO:0000256" key="1">
    <source>
        <dbReference type="ARBA" id="ARBA00022679"/>
    </source>
</evidence>
<evidence type="ECO:0000259" key="7">
    <source>
        <dbReference type="Pfam" id="PF17917"/>
    </source>
</evidence>
<dbReference type="InterPro" id="IPR043502">
    <property type="entry name" value="DNA/RNA_pol_sf"/>
</dbReference>
<keyword evidence="3" id="KW-0540">Nuclease</keyword>
<dbReference type="SUPFAM" id="SSF56672">
    <property type="entry name" value="DNA/RNA polymerases"/>
    <property type="match status" value="1"/>
</dbReference>
<evidence type="ECO:0000313" key="9">
    <source>
        <dbReference type="Proteomes" id="UP001558652"/>
    </source>
</evidence>
<comment type="caution">
    <text evidence="8">The sequence shown here is derived from an EMBL/GenBank/DDBJ whole genome shotgun (WGS) entry which is preliminary data.</text>
</comment>